<dbReference type="SUPFAM" id="SSF55729">
    <property type="entry name" value="Acyl-CoA N-acyltransferases (Nat)"/>
    <property type="match status" value="1"/>
</dbReference>
<evidence type="ECO:0000256" key="4">
    <source>
        <dbReference type="ARBA" id="ARBA00022929"/>
    </source>
</evidence>
<dbReference type="AlphaFoldDB" id="S3HE88"/>
<dbReference type="HOGENOM" id="CLU_085711_3_0_5"/>
<dbReference type="GO" id="GO:0009372">
    <property type="term" value="P:quorum sensing"/>
    <property type="evidence" value="ECO:0007669"/>
    <property type="project" value="UniProtKB-UniRule"/>
</dbReference>
<evidence type="ECO:0000256" key="3">
    <source>
        <dbReference type="ARBA" id="ARBA00022691"/>
    </source>
</evidence>
<evidence type="ECO:0000313" key="8">
    <source>
        <dbReference type="Proteomes" id="UP000014411"/>
    </source>
</evidence>
<dbReference type="GO" id="GO:0061579">
    <property type="term" value="F:N-acyl homoserine lactone synthase activity"/>
    <property type="evidence" value="ECO:0007669"/>
    <property type="project" value="UniProtKB-UniRule"/>
</dbReference>
<reference evidence="7 8" key="1">
    <citation type="journal article" date="2012" name="J. Bacteriol.">
        <title>Genome sequence of Rhizobium grahamii CCGE502, a broad-host-range symbiont with low nodulation competitiveness in Phaseolus vulgaris.</title>
        <authorList>
            <person name="Althabegoiti M.J."/>
            <person name="Lozano L."/>
            <person name="Torres-Tejerizo G."/>
            <person name="Ormeno-Orrillo E."/>
            <person name="Rogel M.A."/>
            <person name="Gonzalez V."/>
            <person name="Martinez-Romero E."/>
        </authorList>
    </citation>
    <scope>NUCLEOTIDE SEQUENCE [LARGE SCALE GENOMIC DNA]</scope>
    <source>
        <strain evidence="7 8">CCGE 502</strain>
    </source>
</reference>
<organism evidence="7 8">
    <name type="scientific">Rhizobium grahamii CCGE 502</name>
    <dbReference type="NCBI Taxonomy" id="990285"/>
    <lineage>
        <taxon>Bacteria</taxon>
        <taxon>Pseudomonadati</taxon>
        <taxon>Pseudomonadota</taxon>
        <taxon>Alphaproteobacteria</taxon>
        <taxon>Hyphomicrobiales</taxon>
        <taxon>Rhizobiaceae</taxon>
        <taxon>Rhizobium/Agrobacterium group</taxon>
        <taxon>Rhizobium</taxon>
    </lineage>
</organism>
<dbReference type="InterPro" id="IPR016181">
    <property type="entry name" value="Acyl_CoA_acyltransferase"/>
</dbReference>
<name>S3HE88_9HYPH</name>
<dbReference type="STRING" id="990285.RGCCGE502_16810"/>
<keyword evidence="8" id="KW-1185">Reference proteome</keyword>
<comment type="catalytic activity">
    <reaction evidence="6">
        <text>a fatty acyl-[ACP] + S-adenosyl-L-methionine = an N-acyl-L-homoserine lactone + S-methyl-5'-thioadenosine + holo-[ACP] + H(+)</text>
        <dbReference type="Rhea" id="RHEA:10096"/>
        <dbReference type="Rhea" id="RHEA-COMP:9685"/>
        <dbReference type="Rhea" id="RHEA-COMP:14125"/>
        <dbReference type="ChEBI" id="CHEBI:15378"/>
        <dbReference type="ChEBI" id="CHEBI:17509"/>
        <dbReference type="ChEBI" id="CHEBI:55474"/>
        <dbReference type="ChEBI" id="CHEBI:59789"/>
        <dbReference type="ChEBI" id="CHEBI:64479"/>
        <dbReference type="ChEBI" id="CHEBI:138651"/>
        <dbReference type="EC" id="2.3.1.184"/>
    </reaction>
</comment>
<dbReference type="RefSeq" id="WP_016555357.1">
    <property type="nucleotide sequence ID" value="NZ_AEYE02000017.1"/>
</dbReference>
<gene>
    <name evidence="7" type="ORF">RGCCGE502_16810</name>
</gene>
<dbReference type="InterPro" id="IPR001690">
    <property type="entry name" value="Autoind_synthase"/>
</dbReference>
<dbReference type="EMBL" id="AEYE02000017">
    <property type="protein sequence ID" value="EPE97044.1"/>
    <property type="molecule type" value="Genomic_DNA"/>
</dbReference>
<evidence type="ECO:0000256" key="1">
    <source>
        <dbReference type="ARBA" id="ARBA00022654"/>
    </source>
</evidence>
<evidence type="ECO:0000256" key="2">
    <source>
        <dbReference type="ARBA" id="ARBA00022679"/>
    </source>
</evidence>
<dbReference type="PANTHER" id="PTHR39322:SF1">
    <property type="entry name" value="ISOVALERYL-HOMOSERINE LACTONE SYNTHASE"/>
    <property type="match status" value="1"/>
</dbReference>
<evidence type="ECO:0000256" key="5">
    <source>
        <dbReference type="PROSITE-ProRule" id="PRU00533"/>
    </source>
</evidence>
<dbReference type="Gene3D" id="3.40.630.30">
    <property type="match status" value="1"/>
</dbReference>
<sequence length="205" mass="23244">MLSILYEDDDPLLMEKVWAFRHKRFVEQMEWNELRRPDRREKDTYDRSDVVHAVLMHREEMIGYSRLLPTTAPHFARDYGRLPSGALPCGPDIFEWSRCATAVNAPSVNGIAASDLLMTGVLECLVRIGAKAILFLTYPPLVMMMRQRGYPVQVLGEVTLQGHRVQVAYSIIPEGLLSRHQKDYGIRGSLLFLGTRSRGGLVQSG</sequence>
<keyword evidence="1 5" id="KW-0673">Quorum sensing</keyword>
<dbReference type="Proteomes" id="UP000014411">
    <property type="component" value="Unassembled WGS sequence"/>
</dbReference>
<keyword evidence="4 5" id="KW-0071">Autoinducer synthesis</keyword>
<evidence type="ECO:0000256" key="6">
    <source>
        <dbReference type="RuleBase" id="RU361135"/>
    </source>
</evidence>
<proteinExistence type="inferred from homology"/>
<accession>S3HE88</accession>
<dbReference type="PRINTS" id="PR01549">
    <property type="entry name" value="AUTOINDCRSYN"/>
</dbReference>
<dbReference type="eggNOG" id="COG3916">
    <property type="taxonomic scope" value="Bacteria"/>
</dbReference>
<dbReference type="PANTHER" id="PTHR39322">
    <property type="entry name" value="ACYL-HOMOSERINE-LACTONE SYNTHASE"/>
    <property type="match status" value="1"/>
</dbReference>
<protein>
    <recommendedName>
        <fullName evidence="6">Acyl-homoserine-lactone synthase</fullName>
        <ecNumber evidence="6">2.3.1.184</ecNumber>
    </recommendedName>
    <alternativeName>
        <fullName evidence="6">Autoinducer synthesis protein</fullName>
    </alternativeName>
</protein>
<keyword evidence="3 6" id="KW-0949">S-adenosyl-L-methionine</keyword>
<dbReference type="PROSITE" id="PS51187">
    <property type="entry name" value="AUTOINDUCER_SYNTH_2"/>
    <property type="match status" value="1"/>
</dbReference>
<comment type="similarity">
    <text evidence="5 6">Belongs to the autoinducer synthase family.</text>
</comment>
<dbReference type="EC" id="2.3.1.184" evidence="6"/>
<evidence type="ECO:0000313" key="7">
    <source>
        <dbReference type="EMBL" id="EPE97044.1"/>
    </source>
</evidence>
<keyword evidence="2 6" id="KW-0808">Transferase</keyword>
<comment type="caution">
    <text evidence="7">The sequence shown here is derived from an EMBL/GenBank/DDBJ whole genome shotgun (WGS) entry which is preliminary data.</text>
</comment>
<dbReference type="GO" id="GO:0007165">
    <property type="term" value="P:signal transduction"/>
    <property type="evidence" value="ECO:0007669"/>
    <property type="project" value="TreeGrafter"/>
</dbReference>
<dbReference type="Pfam" id="PF00765">
    <property type="entry name" value="Autoind_synth"/>
    <property type="match status" value="1"/>
</dbReference>